<organism evidence="1 2">
    <name type="scientific">Arcticibacter svalbardensis MN12-7</name>
    <dbReference type="NCBI Taxonomy" id="1150600"/>
    <lineage>
        <taxon>Bacteria</taxon>
        <taxon>Pseudomonadati</taxon>
        <taxon>Bacteroidota</taxon>
        <taxon>Sphingobacteriia</taxon>
        <taxon>Sphingobacteriales</taxon>
        <taxon>Sphingobacteriaceae</taxon>
        <taxon>Arcticibacter</taxon>
    </lineage>
</organism>
<accession>R9GX34</accession>
<evidence type="ECO:0000313" key="2">
    <source>
        <dbReference type="Proteomes" id="UP000014174"/>
    </source>
</evidence>
<dbReference type="EMBL" id="AQPN01000110">
    <property type="protein sequence ID" value="EOR93524.1"/>
    <property type="molecule type" value="Genomic_DNA"/>
</dbReference>
<dbReference type="Proteomes" id="UP000014174">
    <property type="component" value="Unassembled WGS sequence"/>
</dbReference>
<evidence type="ECO:0000313" key="1">
    <source>
        <dbReference type="EMBL" id="EOR93524.1"/>
    </source>
</evidence>
<gene>
    <name evidence="1" type="ORF">ADIARSV_3237</name>
</gene>
<sequence>MHLKGFFRYLYNTKLIPTNITAAIPTDNYRNQAKLPSYLFRK</sequence>
<comment type="caution">
    <text evidence="1">The sequence shown here is derived from an EMBL/GenBank/DDBJ whole genome shotgun (WGS) entry which is preliminary data.</text>
</comment>
<name>R9GX34_9SPHI</name>
<reference evidence="1 2" key="1">
    <citation type="journal article" date="2013" name="Genome Announc.">
        <title>Draft Genome Sequence of Arcticibacter svalbardensis Strain MN12-7T, a Member of the Family Sphingobacteriaceae Isolated from an Arctic Soil Sample.</title>
        <authorList>
            <person name="Shivaji S."/>
            <person name="Ara S."/>
            <person name="Prasad S."/>
            <person name="Manasa B.P."/>
            <person name="Begum Z."/>
            <person name="Singh A."/>
            <person name="Kumar Pinnaka A."/>
        </authorList>
    </citation>
    <scope>NUCLEOTIDE SEQUENCE [LARGE SCALE GENOMIC DNA]</scope>
    <source>
        <strain evidence="1 2">MN12-7</strain>
    </source>
</reference>
<keyword evidence="2" id="KW-1185">Reference proteome</keyword>
<dbReference type="AlphaFoldDB" id="R9GX34"/>
<proteinExistence type="predicted"/>
<protein>
    <submittedName>
        <fullName evidence="1">Uncharacterized protein</fullName>
    </submittedName>
</protein>